<accession>A0ABS5VYD1</accession>
<comment type="caution">
    <text evidence="2">The sequence shown here is derived from an EMBL/GenBank/DDBJ whole genome shotgun (WGS) entry which is preliminary data.</text>
</comment>
<proteinExistence type="predicted"/>
<evidence type="ECO:0008006" key="4">
    <source>
        <dbReference type="Google" id="ProtNLM"/>
    </source>
</evidence>
<evidence type="ECO:0000256" key="1">
    <source>
        <dbReference type="SAM" id="SignalP"/>
    </source>
</evidence>
<protein>
    <recommendedName>
        <fullName evidence="4">CHRD domain-containing protein</fullName>
    </recommendedName>
</protein>
<name>A0ABS5VYD1_9BACT</name>
<keyword evidence="1" id="KW-0732">Signal</keyword>
<organism evidence="2 3">
    <name type="scientific">Chryseosolibacter indicus</name>
    <dbReference type="NCBI Taxonomy" id="2782351"/>
    <lineage>
        <taxon>Bacteria</taxon>
        <taxon>Pseudomonadati</taxon>
        <taxon>Bacteroidota</taxon>
        <taxon>Cytophagia</taxon>
        <taxon>Cytophagales</taxon>
        <taxon>Chryseotaleaceae</taxon>
        <taxon>Chryseosolibacter</taxon>
    </lineage>
</organism>
<reference evidence="2 3" key="1">
    <citation type="submission" date="2021-05" db="EMBL/GenBank/DDBJ databases">
        <title>A Polyphasic approach of four new species of the genus Ohtaekwangia: Ohtaekwangia histidinii sp. nov., Ohtaekwangia cretensis sp. nov., Ohtaekwangia indiensis sp. nov., Ohtaekwangia reichenbachii sp. nov. from diverse environment.</title>
        <authorList>
            <person name="Octaviana S."/>
        </authorList>
    </citation>
    <scope>NUCLEOTIDE SEQUENCE [LARGE SCALE GENOMIC DNA]</scope>
    <source>
        <strain evidence="2 3">PWU20</strain>
    </source>
</reference>
<dbReference type="EMBL" id="JAHESD010000081">
    <property type="protein sequence ID" value="MBT1706073.1"/>
    <property type="molecule type" value="Genomic_DNA"/>
</dbReference>
<feature type="signal peptide" evidence="1">
    <location>
        <begin position="1"/>
        <end position="24"/>
    </location>
</feature>
<evidence type="ECO:0000313" key="3">
    <source>
        <dbReference type="Proteomes" id="UP000772618"/>
    </source>
</evidence>
<dbReference type="Proteomes" id="UP000772618">
    <property type="component" value="Unassembled WGS sequence"/>
</dbReference>
<dbReference type="PROSITE" id="PS51257">
    <property type="entry name" value="PROKAR_LIPOPROTEIN"/>
    <property type="match status" value="1"/>
</dbReference>
<gene>
    <name evidence="2" type="ORF">KK060_22470</name>
</gene>
<evidence type="ECO:0000313" key="2">
    <source>
        <dbReference type="EMBL" id="MBT1706073.1"/>
    </source>
</evidence>
<dbReference type="RefSeq" id="WP_254156871.1">
    <property type="nucleotide sequence ID" value="NZ_JAHESD010000081.1"/>
</dbReference>
<feature type="chain" id="PRO_5046425818" description="CHRD domain-containing protein" evidence="1">
    <location>
        <begin position="25"/>
        <end position="169"/>
    </location>
</feature>
<keyword evidence="3" id="KW-1185">Reference proteome</keyword>
<sequence>MKTLKHIRFNIMMLLMVSMLFSIAACELEDVEPETNTASGGGTLTTYSAYSIDPATALDSVYGRVVFWEGNAGTTLVQISLYKTGKGIEYITGVYDGKAVTASDEKLMTLYSIDGATGEFSTHKYYVISDPAFYSSLKELNGHIKIMVGTKVVASGDVGANAEPVAEGD</sequence>